<dbReference type="EC" id="1.-.-.-" evidence="3"/>
<comment type="caution">
    <text evidence="3">The sequence shown here is derived from an EMBL/GenBank/DDBJ whole genome shotgun (WGS) entry which is preliminary data.</text>
</comment>
<keyword evidence="4" id="KW-1185">Reference proteome</keyword>
<dbReference type="InterPro" id="IPR029039">
    <property type="entry name" value="Flavoprotein-like_sf"/>
</dbReference>
<dbReference type="PANTHER" id="PTHR30543:SF21">
    <property type="entry name" value="NAD(P)H-DEPENDENT FMN REDUCTASE LOT6"/>
    <property type="match status" value="1"/>
</dbReference>
<dbReference type="GO" id="GO:0016491">
    <property type="term" value="F:oxidoreductase activity"/>
    <property type="evidence" value="ECO:0007669"/>
    <property type="project" value="UniProtKB-KW"/>
</dbReference>
<name>A0ABV8TIS3_9ACTN</name>
<dbReference type="Gene3D" id="3.40.50.360">
    <property type="match status" value="1"/>
</dbReference>
<dbReference type="PANTHER" id="PTHR30543">
    <property type="entry name" value="CHROMATE REDUCTASE"/>
    <property type="match status" value="1"/>
</dbReference>
<protein>
    <submittedName>
        <fullName evidence="3">NADPH-dependent FMN reductase</fullName>
        <ecNumber evidence="3">1.-.-.-</ecNumber>
    </submittedName>
</protein>
<reference evidence="4" key="1">
    <citation type="journal article" date="2019" name="Int. J. Syst. Evol. Microbiol.">
        <title>The Global Catalogue of Microorganisms (GCM) 10K type strain sequencing project: providing services to taxonomists for standard genome sequencing and annotation.</title>
        <authorList>
            <consortium name="The Broad Institute Genomics Platform"/>
            <consortium name="The Broad Institute Genome Sequencing Center for Infectious Disease"/>
            <person name="Wu L."/>
            <person name="Ma J."/>
        </authorList>
    </citation>
    <scope>NUCLEOTIDE SEQUENCE [LARGE SCALE GENOMIC DNA]</scope>
    <source>
        <strain evidence="4">PCU 347</strain>
    </source>
</reference>
<evidence type="ECO:0000259" key="2">
    <source>
        <dbReference type="Pfam" id="PF03358"/>
    </source>
</evidence>
<feature type="compositionally biased region" description="Low complexity" evidence="1">
    <location>
        <begin position="191"/>
        <end position="203"/>
    </location>
</feature>
<dbReference type="Proteomes" id="UP001595824">
    <property type="component" value="Unassembled WGS sequence"/>
</dbReference>
<keyword evidence="3" id="KW-0560">Oxidoreductase</keyword>
<sequence>MTFPQHRPRIVGLGGSPRPGSSAEQALRCVLEEARRLGADTRLIAGADLAVPLFDPTARIRPPGVFRLLSEVAEADGVVLASPAYHGSLSGLVKNALDYLEELRDEPRPYLSGRAVGCVAVGQGWQGAMTTLGALRDVVHALRGWPTPLGVAVNTAEGAFDADGALVDPGLRDRLHLMAAEVVGFARRARAPRGPAGEPVGAGTWAGASNDV</sequence>
<evidence type="ECO:0000256" key="1">
    <source>
        <dbReference type="SAM" id="MobiDB-lite"/>
    </source>
</evidence>
<evidence type="ECO:0000313" key="3">
    <source>
        <dbReference type="EMBL" id="MFC4330613.1"/>
    </source>
</evidence>
<dbReference type="SUPFAM" id="SSF52218">
    <property type="entry name" value="Flavoproteins"/>
    <property type="match status" value="1"/>
</dbReference>
<gene>
    <name evidence="3" type="ORF">ACFPC0_23075</name>
</gene>
<dbReference type="Pfam" id="PF03358">
    <property type="entry name" value="FMN_red"/>
    <property type="match status" value="1"/>
</dbReference>
<dbReference type="RefSeq" id="WP_381741580.1">
    <property type="nucleotide sequence ID" value="NZ_JBHSDP010000024.1"/>
</dbReference>
<organism evidence="3 4">
    <name type="scientific">Streptomyces andamanensis</name>
    <dbReference type="NCBI Taxonomy" id="1565035"/>
    <lineage>
        <taxon>Bacteria</taxon>
        <taxon>Bacillati</taxon>
        <taxon>Actinomycetota</taxon>
        <taxon>Actinomycetes</taxon>
        <taxon>Kitasatosporales</taxon>
        <taxon>Streptomycetaceae</taxon>
        <taxon>Streptomyces</taxon>
    </lineage>
</organism>
<accession>A0ABV8TIS3</accession>
<dbReference type="InterPro" id="IPR050712">
    <property type="entry name" value="NAD(P)H-dep_reductase"/>
</dbReference>
<evidence type="ECO:0000313" key="4">
    <source>
        <dbReference type="Proteomes" id="UP001595824"/>
    </source>
</evidence>
<feature type="domain" description="NADPH-dependent FMN reductase-like" evidence="2">
    <location>
        <begin position="8"/>
        <end position="156"/>
    </location>
</feature>
<dbReference type="EMBL" id="JBHSDP010000024">
    <property type="protein sequence ID" value="MFC4330613.1"/>
    <property type="molecule type" value="Genomic_DNA"/>
</dbReference>
<dbReference type="InterPro" id="IPR005025">
    <property type="entry name" value="FMN_Rdtase-like_dom"/>
</dbReference>
<feature type="region of interest" description="Disordered" evidence="1">
    <location>
        <begin position="191"/>
        <end position="212"/>
    </location>
</feature>
<proteinExistence type="predicted"/>
<feature type="region of interest" description="Disordered" evidence="1">
    <location>
        <begin position="1"/>
        <end position="22"/>
    </location>
</feature>